<feature type="compositionally biased region" description="Polar residues" evidence="8">
    <location>
        <begin position="52"/>
        <end position="63"/>
    </location>
</feature>
<dbReference type="Proteomes" id="UP000449547">
    <property type="component" value="Unassembled WGS sequence"/>
</dbReference>
<dbReference type="InterPro" id="IPR050915">
    <property type="entry name" value="MAP_kinase_kinase"/>
</dbReference>
<reference evidence="10 11" key="1">
    <citation type="submission" date="2019-07" db="EMBL/GenBank/DDBJ databases">
        <title>Genome assembly of two rare yeast pathogens: Diutina rugosa and Trichomonascus ciferrii.</title>
        <authorList>
            <person name="Mixao V."/>
            <person name="Saus E."/>
            <person name="Hansen A."/>
            <person name="Lass-Flor C."/>
            <person name="Gabaldon T."/>
        </authorList>
    </citation>
    <scope>NUCLEOTIDE SEQUENCE [LARGE SCALE GENOMIC DNA]</scope>
    <source>
        <strain evidence="10 11">CBS 613</strain>
    </source>
</reference>
<dbReference type="InterPro" id="IPR011009">
    <property type="entry name" value="Kinase-like_dom_sf"/>
</dbReference>
<keyword evidence="5 7" id="KW-0067">ATP-binding</keyword>
<dbReference type="InterPro" id="IPR008271">
    <property type="entry name" value="Ser/Thr_kinase_AS"/>
</dbReference>
<keyword evidence="1" id="KW-0723">Serine/threonine-protein kinase</keyword>
<keyword evidence="4" id="KW-0418">Kinase</keyword>
<proteinExistence type="inferred from homology"/>
<dbReference type="Gene3D" id="1.10.510.10">
    <property type="entry name" value="Transferase(Phosphotransferase) domain 1"/>
    <property type="match status" value="1"/>
</dbReference>
<evidence type="ECO:0000256" key="7">
    <source>
        <dbReference type="PROSITE-ProRule" id="PRU10141"/>
    </source>
</evidence>
<dbReference type="PROSITE" id="PS50011">
    <property type="entry name" value="PROTEIN_KINASE_DOM"/>
    <property type="match status" value="1"/>
</dbReference>
<evidence type="ECO:0000256" key="1">
    <source>
        <dbReference type="ARBA" id="ARBA00022527"/>
    </source>
</evidence>
<evidence type="ECO:0000259" key="9">
    <source>
        <dbReference type="PROSITE" id="PS50011"/>
    </source>
</evidence>
<comment type="similarity">
    <text evidence="6">Belongs to the protein kinase superfamily. STE Ser/Thr protein kinase family. MAP kinase kinase subfamily.</text>
</comment>
<feature type="region of interest" description="Disordered" evidence="8">
    <location>
        <begin position="1"/>
        <end position="114"/>
    </location>
</feature>
<protein>
    <recommendedName>
        <fullName evidence="9">Protein kinase domain-containing protein</fullName>
    </recommendedName>
</protein>
<feature type="region of interest" description="Disordered" evidence="8">
    <location>
        <begin position="137"/>
        <end position="182"/>
    </location>
</feature>
<feature type="compositionally biased region" description="Low complexity" evidence="8">
    <location>
        <begin position="173"/>
        <end position="182"/>
    </location>
</feature>
<dbReference type="PANTHER" id="PTHR47448:SF1">
    <property type="entry name" value="SERINE_THREONINE-PROTEIN KINASE STE7 HOMOLOG"/>
    <property type="match status" value="1"/>
</dbReference>
<dbReference type="GeneID" id="54783722"/>
<dbReference type="GO" id="GO:0005524">
    <property type="term" value="F:ATP binding"/>
    <property type="evidence" value="ECO:0007669"/>
    <property type="project" value="UniProtKB-UniRule"/>
</dbReference>
<evidence type="ECO:0000256" key="6">
    <source>
        <dbReference type="ARBA" id="ARBA00038035"/>
    </source>
</evidence>
<dbReference type="VEuPathDB" id="FungiDB:DIURU_005071"/>
<dbReference type="InterPro" id="IPR000719">
    <property type="entry name" value="Prot_kinase_dom"/>
</dbReference>
<dbReference type="SUPFAM" id="SSF56112">
    <property type="entry name" value="Protein kinase-like (PK-like)"/>
    <property type="match status" value="1"/>
</dbReference>
<evidence type="ECO:0000256" key="2">
    <source>
        <dbReference type="ARBA" id="ARBA00022679"/>
    </source>
</evidence>
<evidence type="ECO:0000313" key="11">
    <source>
        <dbReference type="Proteomes" id="UP000449547"/>
    </source>
</evidence>
<dbReference type="InterPro" id="IPR017441">
    <property type="entry name" value="Protein_kinase_ATP_BS"/>
</dbReference>
<feature type="compositionally biased region" description="Low complexity" evidence="8">
    <location>
        <begin position="153"/>
        <end position="166"/>
    </location>
</feature>
<feature type="domain" description="Protein kinase" evidence="9">
    <location>
        <begin position="208"/>
        <end position="484"/>
    </location>
</feature>
<dbReference type="FunFam" id="3.30.200.20:FF:000040">
    <property type="entry name" value="Dual specificity mitogen-activated protein kinase kinase"/>
    <property type="match status" value="1"/>
</dbReference>
<dbReference type="AlphaFoldDB" id="A0A642UK69"/>
<feature type="binding site" evidence="7">
    <location>
        <position position="237"/>
    </location>
    <ligand>
        <name>ATP</name>
        <dbReference type="ChEBI" id="CHEBI:30616"/>
    </ligand>
</feature>
<accession>A0A642UK69</accession>
<dbReference type="GO" id="GO:0004712">
    <property type="term" value="F:protein serine/threonine/tyrosine kinase activity"/>
    <property type="evidence" value="ECO:0007669"/>
    <property type="project" value="UniProtKB-ARBA"/>
</dbReference>
<evidence type="ECO:0000313" key="10">
    <source>
        <dbReference type="EMBL" id="KAA8898216.1"/>
    </source>
</evidence>
<dbReference type="RefSeq" id="XP_034010473.1">
    <property type="nucleotide sequence ID" value="XM_034158013.1"/>
</dbReference>
<organism evidence="10 11">
    <name type="scientific">Diutina rugosa</name>
    <name type="common">Yeast</name>
    <name type="synonym">Candida rugosa</name>
    <dbReference type="NCBI Taxonomy" id="5481"/>
    <lineage>
        <taxon>Eukaryota</taxon>
        <taxon>Fungi</taxon>
        <taxon>Dikarya</taxon>
        <taxon>Ascomycota</taxon>
        <taxon>Saccharomycotina</taxon>
        <taxon>Pichiomycetes</taxon>
        <taxon>Debaryomycetaceae</taxon>
        <taxon>Diutina</taxon>
    </lineage>
</organism>
<keyword evidence="2" id="KW-0808">Transferase</keyword>
<feature type="compositionally biased region" description="Basic and acidic residues" evidence="8">
    <location>
        <begin position="16"/>
        <end position="34"/>
    </location>
</feature>
<comment type="caution">
    <text evidence="10">The sequence shown here is derived from an EMBL/GenBank/DDBJ whole genome shotgun (WGS) entry which is preliminary data.</text>
</comment>
<dbReference type="SMART" id="SM00220">
    <property type="entry name" value="S_TKc"/>
    <property type="match status" value="1"/>
</dbReference>
<dbReference type="GO" id="GO:0030447">
    <property type="term" value="P:filamentous growth"/>
    <property type="evidence" value="ECO:0007669"/>
    <property type="project" value="UniProtKB-ARBA"/>
</dbReference>
<evidence type="ECO:0000256" key="5">
    <source>
        <dbReference type="ARBA" id="ARBA00022840"/>
    </source>
</evidence>
<evidence type="ECO:0000256" key="8">
    <source>
        <dbReference type="SAM" id="MobiDB-lite"/>
    </source>
</evidence>
<keyword evidence="11" id="KW-1185">Reference proteome</keyword>
<dbReference type="GO" id="GO:0000165">
    <property type="term" value="P:MAPK cascade"/>
    <property type="evidence" value="ECO:0007669"/>
    <property type="project" value="UniProtKB-ARBA"/>
</dbReference>
<gene>
    <name evidence="10" type="ORF">DIURU_005071</name>
</gene>
<dbReference type="EMBL" id="SWFT01000149">
    <property type="protein sequence ID" value="KAA8898216.1"/>
    <property type="molecule type" value="Genomic_DNA"/>
</dbReference>
<evidence type="ECO:0000256" key="4">
    <source>
        <dbReference type="ARBA" id="ARBA00022777"/>
    </source>
</evidence>
<dbReference type="Gene3D" id="3.30.200.20">
    <property type="entry name" value="Phosphorylase Kinase, domain 1"/>
    <property type="match status" value="1"/>
</dbReference>
<feature type="compositionally biased region" description="Polar residues" evidence="8">
    <location>
        <begin position="97"/>
        <end position="108"/>
    </location>
</feature>
<dbReference type="PROSITE" id="PS00107">
    <property type="entry name" value="PROTEIN_KINASE_ATP"/>
    <property type="match status" value="1"/>
</dbReference>
<dbReference type="OrthoDB" id="10252354at2759"/>
<dbReference type="OMA" id="SWAKKIR"/>
<dbReference type="PROSITE" id="PS00108">
    <property type="entry name" value="PROTEIN_KINASE_ST"/>
    <property type="match status" value="1"/>
</dbReference>
<name>A0A642UK69_DIURU</name>
<dbReference type="Pfam" id="PF00069">
    <property type="entry name" value="Pkinase"/>
    <property type="match status" value="1"/>
</dbReference>
<feature type="compositionally biased region" description="Low complexity" evidence="8">
    <location>
        <begin position="1"/>
        <end position="15"/>
    </location>
</feature>
<evidence type="ECO:0000256" key="3">
    <source>
        <dbReference type="ARBA" id="ARBA00022741"/>
    </source>
</evidence>
<dbReference type="PANTHER" id="PTHR47448">
    <property type="entry name" value="DUAL SPECIFICITY MITOGEN-ACTIVATED PROTEIN KINASE KINASE DSOR1-LIKE PROTEIN"/>
    <property type="match status" value="1"/>
</dbReference>
<keyword evidence="3 7" id="KW-0547">Nucleotide-binding</keyword>
<dbReference type="GO" id="GO:0004674">
    <property type="term" value="F:protein serine/threonine kinase activity"/>
    <property type="evidence" value="ECO:0007669"/>
    <property type="project" value="UniProtKB-KW"/>
</dbReference>
<sequence>MLHCNSSQASLGSSKSAKDKELPPVPSPRDDVDATRILTAKTLGRKNFKHLQINSSPEKSSGPLSAPDPSAHAATSPIINYDVSSLRSRRQRPPPTLNLQKRSVTNPEVPTISMDAVPKISPQLVSRPAQDLNSQLHSLSLGDHGSRRKQTVISSISPKKSTSSSPLDPHTPSGSASQISGSVSVLQSTMSSPLATKSSFKIENSNDLMFLKDLGSGNSGTVSKVVHLPTQTTMAKKIIPIDPNTAVQTQIIRELRILHECHSPSIIEFYGAFVNRNNIVICMEYCNCGSLDKILPLCNPQQFPDYVLRKLAYSMLTGLEYLYTAHKIIHRDIKPSNVLMTHRGEFKLCDFGVSRELTNSLAQADTFVGTSMYMSPERIQGLKYGVKSDVWSMGLMLIELASGQSVWRDEDDDDEHRMSGPNGILDLLQRIVNETPPSLTGKKNPVTGKPYDPQLCEFIDYAMVKDEQQRKSPRELLANKHGWLDGVGDGLYDKDVRAWAKGIRKLHIQKAEKKLESQQAR</sequence>